<sequence>MQAVAAMNGVVAAKPMQAARPRAQQFVSPQLQRRAGGRRLAVAVRAEVSSPPTVADAKLKFTTAFKKPLPAIYSTVVQELLVQQHLFRWNRQYQYNEVTALGIVSIFEQILGGLPEAEREAVFNAFITALQEDPAQYRKDAAAMEEWARSQSSVEPDAAGSPQQQALARVAAAAADGKFLYTKFFAVGLFRLVELTGSKDPKSLAGLVKSLNLSQERVNADLMTYKGVLSKLEAAKEIMKEFLAREKQKRAEREAEKARKAAEREAEKAQAQVPAEGSSA</sequence>
<dbReference type="GO" id="GO:0010027">
    <property type="term" value="P:thylakoid membrane organization"/>
    <property type="evidence" value="ECO:0007669"/>
    <property type="project" value="TreeGrafter"/>
</dbReference>
<dbReference type="GO" id="GO:0045037">
    <property type="term" value="P:protein import into chloroplast stroma"/>
    <property type="evidence" value="ECO:0007669"/>
    <property type="project" value="TreeGrafter"/>
</dbReference>
<proteinExistence type="predicted"/>
<gene>
    <name evidence="3" type="ORF">C2E21_3540</name>
</gene>
<dbReference type="GO" id="GO:0009534">
    <property type="term" value="C:chloroplast thylakoid"/>
    <property type="evidence" value="ECO:0007669"/>
    <property type="project" value="TreeGrafter"/>
</dbReference>
<keyword evidence="1" id="KW-0175">Coiled coil</keyword>
<evidence type="ECO:0000313" key="3">
    <source>
        <dbReference type="EMBL" id="PRW58000.1"/>
    </source>
</evidence>
<dbReference type="PANTHER" id="PTHR34793:SF1">
    <property type="entry name" value="PROTEIN THYLAKOID FORMATION 1, CHLOROPLASTIC"/>
    <property type="match status" value="1"/>
</dbReference>
<feature type="region of interest" description="Disordered" evidence="2">
    <location>
        <begin position="249"/>
        <end position="280"/>
    </location>
</feature>
<dbReference type="GO" id="GO:0010207">
    <property type="term" value="P:photosystem II assembly"/>
    <property type="evidence" value="ECO:0007669"/>
    <property type="project" value="InterPro"/>
</dbReference>
<dbReference type="PANTHER" id="PTHR34793">
    <property type="entry name" value="PROTEIN THYLAKOID FORMATION 1, CHLOROPLASTIC"/>
    <property type="match status" value="1"/>
</dbReference>
<protein>
    <submittedName>
        <fullName evidence="3">THYLAKOID chloroplastic</fullName>
    </submittedName>
</protein>
<dbReference type="EMBL" id="LHPG02000006">
    <property type="protein sequence ID" value="PRW58000.1"/>
    <property type="molecule type" value="Genomic_DNA"/>
</dbReference>
<dbReference type="Pfam" id="PF11264">
    <property type="entry name" value="ThylakoidFormat"/>
    <property type="match status" value="1"/>
</dbReference>
<dbReference type="GO" id="GO:0045038">
    <property type="term" value="P:protein import into chloroplast thylakoid membrane"/>
    <property type="evidence" value="ECO:0007669"/>
    <property type="project" value="TreeGrafter"/>
</dbReference>
<evidence type="ECO:0000313" key="4">
    <source>
        <dbReference type="Proteomes" id="UP000239899"/>
    </source>
</evidence>
<accession>A0A2P6TVA7</accession>
<dbReference type="OrthoDB" id="4812at2759"/>
<dbReference type="STRING" id="3076.A0A2P6TVA7"/>
<evidence type="ECO:0000256" key="1">
    <source>
        <dbReference type="ARBA" id="ARBA00023054"/>
    </source>
</evidence>
<reference evidence="3 4" key="1">
    <citation type="journal article" date="2018" name="Plant J.">
        <title>Genome sequences of Chlorella sorokiniana UTEX 1602 and Micractinium conductrix SAG 241.80: implications to maltose excretion by a green alga.</title>
        <authorList>
            <person name="Arriola M.B."/>
            <person name="Velmurugan N."/>
            <person name="Zhang Y."/>
            <person name="Plunkett M.H."/>
            <person name="Hondzo H."/>
            <person name="Barney B.M."/>
        </authorList>
    </citation>
    <scope>NUCLEOTIDE SEQUENCE [LARGE SCALE GENOMIC DNA]</scope>
    <source>
        <strain evidence="4">UTEX 1602</strain>
    </source>
</reference>
<dbReference type="AlphaFoldDB" id="A0A2P6TVA7"/>
<keyword evidence="4" id="KW-1185">Reference proteome</keyword>
<organism evidence="3 4">
    <name type="scientific">Chlorella sorokiniana</name>
    <name type="common">Freshwater green alga</name>
    <dbReference type="NCBI Taxonomy" id="3076"/>
    <lineage>
        <taxon>Eukaryota</taxon>
        <taxon>Viridiplantae</taxon>
        <taxon>Chlorophyta</taxon>
        <taxon>core chlorophytes</taxon>
        <taxon>Trebouxiophyceae</taxon>
        <taxon>Chlorellales</taxon>
        <taxon>Chlorellaceae</taxon>
        <taxon>Chlorella clade</taxon>
        <taxon>Chlorella</taxon>
    </lineage>
</organism>
<comment type="caution">
    <text evidence="3">The sequence shown here is derived from an EMBL/GenBank/DDBJ whole genome shotgun (WGS) entry which is preliminary data.</text>
</comment>
<evidence type="ECO:0000256" key="2">
    <source>
        <dbReference type="SAM" id="MobiDB-lite"/>
    </source>
</evidence>
<dbReference type="InterPro" id="IPR017499">
    <property type="entry name" value="Thf1"/>
</dbReference>
<dbReference type="Proteomes" id="UP000239899">
    <property type="component" value="Unassembled WGS sequence"/>
</dbReference>
<feature type="compositionally biased region" description="Basic and acidic residues" evidence="2">
    <location>
        <begin position="249"/>
        <end position="268"/>
    </location>
</feature>
<name>A0A2P6TVA7_CHLSO</name>